<dbReference type="InterPro" id="IPR033719">
    <property type="entry name" value="NAGS_kin"/>
</dbReference>
<evidence type="ECO:0000256" key="7">
    <source>
        <dbReference type="ARBA" id="ARBA00048372"/>
    </source>
</evidence>
<dbReference type="Gene3D" id="3.40.630.30">
    <property type="match status" value="1"/>
</dbReference>
<dbReference type="PANTHER" id="PTHR30602:SF12">
    <property type="entry name" value="AMINO-ACID ACETYLTRANSFERASE NAGS1, CHLOROPLASTIC-RELATED"/>
    <property type="match status" value="1"/>
</dbReference>
<dbReference type="OrthoDB" id="9802238at2"/>
<comment type="pathway">
    <text evidence="1 8">Amino-acid biosynthesis; L-arginine biosynthesis; N(2)-acetyl-L-ornithine from L-glutamate: step 1/4.</text>
</comment>
<sequence>MGSKLQLTAPFVTEHASLPPYVHWFRQSSPYINAHRDKTFVIMLEGEALDDAHFTHLVHDLALLQSFGVRLVLVHGARPQIDRVLTHLNLQSRFEQGVRITDDPALAAVKAAVGIVKADIESRLSLGLPDSPMHGARIRVVSGNFVMAKPRGVIDGIDYQHTGEVRRIEHQAIRELLQQRHIVLLSPTGYSPAGDVFNLTAEDVALHTATALRADKLILLSAEQGLNGSNGELLREITCRQLEQCLPALDEHCQQLSRTAIRAVRQGVPRAHIISHSVDGALLQELFTREGGGTMISREPYDQLRPARTDDVAGILNLLQPLEQDGTLVKRSRELLENELQRFFVIERDGLITACAALHPYSDDDAELACVAVHPDYRGGQRGQRLLQQVADEARRRGFQRLFVLTTRTAHWFIEQGFVAGDVGALPAARQQLYNFQRNSKVFFYAL</sequence>
<dbReference type="GO" id="GO:0006526">
    <property type="term" value="P:L-arginine biosynthetic process"/>
    <property type="evidence" value="ECO:0007669"/>
    <property type="project" value="UniProtKB-UniRule"/>
</dbReference>
<dbReference type="EMBL" id="CP022530">
    <property type="protein sequence ID" value="ASP37729.1"/>
    <property type="molecule type" value="Genomic_DNA"/>
</dbReference>
<evidence type="ECO:0000256" key="6">
    <source>
        <dbReference type="ARBA" id="ARBA00023315"/>
    </source>
</evidence>
<dbReference type="KEGG" id="bsan:CHH28_03145"/>
<dbReference type="CDD" id="cd04301">
    <property type="entry name" value="NAT_SF"/>
    <property type="match status" value="1"/>
</dbReference>
<gene>
    <name evidence="8" type="primary">argA</name>
    <name evidence="10" type="ORF">CHH28_03145</name>
</gene>
<dbReference type="InterPro" id="IPR001048">
    <property type="entry name" value="Asp/Glu/Uridylate_kinase"/>
</dbReference>
<dbReference type="EC" id="2.3.1.1" evidence="8"/>
<dbReference type="SUPFAM" id="SSF53633">
    <property type="entry name" value="Carbamate kinase-like"/>
    <property type="match status" value="1"/>
</dbReference>
<dbReference type="InterPro" id="IPR036393">
    <property type="entry name" value="AceGlu_kinase-like_sf"/>
</dbReference>
<evidence type="ECO:0000256" key="1">
    <source>
        <dbReference type="ARBA" id="ARBA00004925"/>
    </source>
</evidence>
<dbReference type="GO" id="GO:0004042">
    <property type="term" value="F:L-glutamate N-acetyltransferase activity"/>
    <property type="evidence" value="ECO:0007669"/>
    <property type="project" value="UniProtKB-UniRule"/>
</dbReference>
<dbReference type="GO" id="GO:0005737">
    <property type="term" value="C:cytoplasm"/>
    <property type="evidence" value="ECO:0007669"/>
    <property type="project" value="UniProtKB-SubCell"/>
</dbReference>
<dbReference type="Gene3D" id="3.40.1160.10">
    <property type="entry name" value="Acetylglutamate kinase-like"/>
    <property type="match status" value="1"/>
</dbReference>
<organism evidence="10 11">
    <name type="scientific">Bacterioplanes sanyensis</name>
    <dbReference type="NCBI Taxonomy" id="1249553"/>
    <lineage>
        <taxon>Bacteria</taxon>
        <taxon>Pseudomonadati</taxon>
        <taxon>Pseudomonadota</taxon>
        <taxon>Gammaproteobacteria</taxon>
        <taxon>Oceanospirillales</taxon>
        <taxon>Oceanospirillaceae</taxon>
        <taxon>Bacterioplanes</taxon>
    </lineage>
</organism>
<keyword evidence="5 8" id="KW-0808">Transferase</keyword>
<dbReference type="NCBIfam" id="TIGR01890">
    <property type="entry name" value="N-Ac-Glu-synth"/>
    <property type="match status" value="1"/>
</dbReference>
<comment type="similarity">
    <text evidence="2 8">Belongs to the acetyltransferase family. ArgA subfamily.</text>
</comment>
<evidence type="ECO:0000259" key="9">
    <source>
        <dbReference type="PROSITE" id="PS51186"/>
    </source>
</evidence>
<evidence type="ECO:0000256" key="4">
    <source>
        <dbReference type="ARBA" id="ARBA00022605"/>
    </source>
</evidence>
<evidence type="ECO:0000256" key="8">
    <source>
        <dbReference type="HAMAP-Rule" id="MF_01105"/>
    </source>
</evidence>
<dbReference type="InterPro" id="IPR010167">
    <property type="entry name" value="NH2A_AcTrfase"/>
</dbReference>
<evidence type="ECO:0000313" key="10">
    <source>
        <dbReference type="EMBL" id="ASP37729.1"/>
    </source>
</evidence>
<evidence type="ECO:0000256" key="5">
    <source>
        <dbReference type="ARBA" id="ARBA00022679"/>
    </source>
</evidence>
<comment type="miscellaneous">
    <text evidence="8">In bacteria which possess the bifunctional enzyme ornithine acetyltransferase/N-acetylglutamate synthase (ArgJ), ArgA fulfills an anaplerotic role.</text>
</comment>
<dbReference type="PROSITE" id="PS51186">
    <property type="entry name" value="GNAT"/>
    <property type="match status" value="1"/>
</dbReference>
<reference evidence="10 11" key="1">
    <citation type="submission" date="2017-07" db="EMBL/GenBank/DDBJ databases">
        <title>Annotated genome sequence of Bacterioplanes sanyensis isolated from Red Sea.</title>
        <authorList>
            <person name="Rehman Z.U."/>
        </authorList>
    </citation>
    <scope>NUCLEOTIDE SEQUENCE [LARGE SCALE GENOMIC DNA]</scope>
    <source>
        <strain evidence="10 11">NV9</strain>
    </source>
</reference>
<dbReference type="PANTHER" id="PTHR30602">
    <property type="entry name" value="AMINO-ACID ACETYLTRANSFERASE"/>
    <property type="match status" value="1"/>
</dbReference>
<dbReference type="UniPathway" id="UPA00068">
    <property type="reaction ID" value="UER00106"/>
</dbReference>
<dbReference type="SUPFAM" id="SSF55729">
    <property type="entry name" value="Acyl-CoA N-acyltransferases (Nat)"/>
    <property type="match status" value="1"/>
</dbReference>
<dbReference type="Pfam" id="PF00696">
    <property type="entry name" value="AA_kinase"/>
    <property type="match status" value="1"/>
</dbReference>
<protein>
    <recommendedName>
        <fullName evidence="8">Amino-acid acetyltransferase</fullName>
        <ecNumber evidence="8">2.3.1.1</ecNumber>
    </recommendedName>
    <alternativeName>
        <fullName evidence="8">N-acetylglutamate synthase</fullName>
        <shortName evidence="8">AGS</shortName>
        <shortName evidence="8">NAGS</shortName>
    </alternativeName>
</protein>
<comment type="catalytic activity">
    <reaction evidence="7 8">
        <text>L-glutamate + acetyl-CoA = N-acetyl-L-glutamate + CoA + H(+)</text>
        <dbReference type="Rhea" id="RHEA:24292"/>
        <dbReference type="ChEBI" id="CHEBI:15378"/>
        <dbReference type="ChEBI" id="CHEBI:29985"/>
        <dbReference type="ChEBI" id="CHEBI:44337"/>
        <dbReference type="ChEBI" id="CHEBI:57287"/>
        <dbReference type="ChEBI" id="CHEBI:57288"/>
        <dbReference type="EC" id="2.3.1.1"/>
    </reaction>
</comment>
<keyword evidence="8" id="KW-0963">Cytoplasm</keyword>
<dbReference type="CDD" id="cd04237">
    <property type="entry name" value="AAK_NAGS-ABP"/>
    <property type="match status" value="1"/>
</dbReference>
<dbReference type="PIRSF" id="PIRSF000423">
    <property type="entry name" value="ArgA"/>
    <property type="match status" value="1"/>
</dbReference>
<comment type="subcellular location">
    <subcellularLocation>
        <location evidence="8">Cytoplasm</location>
    </subcellularLocation>
</comment>
<keyword evidence="11" id="KW-1185">Reference proteome</keyword>
<feature type="domain" description="N-acetyltransferase" evidence="9">
    <location>
        <begin position="302"/>
        <end position="440"/>
    </location>
</feature>
<dbReference type="Pfam" id="PF00583">
    <property type="entry name" value="Acetyltransf_1"/>
    <property type="match status" value="1"/>
</dbReference>
<keyword evidence="6 8" id="KW-0012">Acyltransferase</keyword>
<evidence type="ECO:0000256" key="2">
    <source>
        <dbReference type="ARBA" id="ARBA00009145"/>
    </source>
</evidence>
<proteinExistence type="inferred from homology"/>
<dbReference type="InterPro" id="IPR016181">
    <property type="entry name" value="Acyl_CoA_acyltransferase"/>
</dbReference>
<dbReference type="InterPro" id="IPR000182">
    <property type="entry name" value="GNAT_dom"/>
</dbReference>
<evidence type="ECO:0000256" key="3">
    <source>
        <dbReference type="ARBA" id="ARBA00022571"/>
    </source>
</evidence>
<evidence type="ECO:0000313" key="11">
    <source>
        <dbReference type="Proteomes" id="UP000202440"/>
    </source>
</evidence>
<dbReference type="Proteomes" id="UP000202440">
    <property type="component" value="Chromosome"/>
</dbReference>
<keyword evidence="3 8" id="KW-0055">Arginine biosynthesis</keyword>
<dbReference type="NCBIfam" id="NF003641">
    <property type="entry name" value="PRK05279.1"/>
    <property type="match status" value="1"/>
</dbReference>
<accession>A0A222FG64</accession>
<name>A0A222FG64_9GAMM</name>
<keyword evidence="4 8" id="KW-0028">Amino-acid biosynthesis</keyword>
<dbReference type="HAMAP" id="MF_01105">
    <property type="entry name" value="N_acetyl_glu_synth"/>
    <property type="match status" value="1"/>
</dbReference>
<dbReference type="AlphaFoldDB" id="A0A222FG64"/>